<sequence length="57" mass="6641">MPEQRKESNKTPDWPVRLWSANWRVRWLADRYAVTSRPQGGGVCGEGVLRFAKFPDH</sequence>
<accession>E6Q8U6</accession>
<name>E6Q8U6_9ZZZZ</name>
<dbReference type="AlphaFoldDB" id="E6Q8U6"/>
<evidence type="ECO:0000313" key="1">
    <source>
        <dbReference type="EMBL" id="CBI03622.1"/>
    </source>
</evidence>
<organism evidence="1">
    <name type="scientific">mine drainage metagenome</name>
    <dbReference type="NCBI Taxonomy" id="410659"/>
    <lineage>
        <taxon>unclassified sequences</taxon>
        <taxon>metagenomes</taxon>
        <taxon>ecological metagenomes</taxon>
    </lineage>
</organism>
<dbReference type="EMBL" id="CABP01000015">
    <property type="protein sequence ID" value="CBI03622.1"/>
    <property type="molecule type" value="Genomic_DNA"/>
</dbReference>
<gene>
    <name evidence="1" type="ORF">CARN5_2975</name>
</gene>
<reference evidence="1" key="1">
    <citation type="submission" date="2009-10" db="EMBL/GenBank/DDBJ databases">
        <title>Diversity of trophic interactions inside an arsenic-rich microbial ecosystem.</title>
        <authorList>
            <person name="Bertin P.N."/>
            <person name="Heinrich-Salmeron A."/>
            <person name="Pelletier E."/>
            <person name="Goulhen-Chollet F."/>
            <person name="Arsene-Ploetze F."/>
            <person name="Gallien S."/>
            <person name="Calteau A."/>
            <person name="Vallenet D."/>
            <person name="Casiot C."/>
            <person name="Chane-Woon-Ming B."/>
            <person name="Giloteaux L."/>
            <person name="Barakat M."/>
            <person name="Bonnefoy V."/>
            <person name="Bruneel O."/>
            <person name="Chandler M."/>
            <person name="Cleiss J."/>
            <person name="Duran R."/>
            <person name="Elbaz-Poulichet F."/>
            <person name="Fonknechten N."/>
            <person name="Lauga B."/>
            <person name="Mornico D."/>
            <person name="Ortet P."/>
            <person name="Schaeffer C."/>
            <person name="Siguier P."/>
            <person name="Alexander Thil Smith A."/>
            <person name="Van Dorsselaer A."/>
            <person name="Weissenbach J."/>
            <person name="Medigue C."/>
            <person name="Le Paslier D."/>
        </authorList>
    </citation>
    <scope>NUCLEOTIDE SEQUENCE</scope>
</reference>
<protein>
    <submittedName>
        <fullName evidence="1">Uncharacterized protein</fullName>
    </submittedName>
</protein>
<comment type="caution">
    <text evidence="1">The sequence shown here is derived from an EMBL/GenBank/DDBJ whole genome shotgun (WGS) entry which is preliminary data.</text>
</comment>
<proteinExistence type="predicted"/>